<dbReference type="Proteomes" id="UP001302602">
    <property type="component" value="Unassembled WGS sequence"/>
</dbReference>
<accession>A0AAN6U3X6</accession>
<reference evidence="1" key="1">
    <citation type="journal article" date="2023" name="Mol. Phylogenet. Evol.">
        <title>Genome-scale phylogeny and comparative genomics of the fungal order Sordariales.</title>
        <authorList>
            <person name="Hensen N."/>
            <person name="Bonometti L."/>
            <person name="Westerberg I."/>
            <person name="Brannstrom I.O."/>
            <person name="Guillou S."/>
            <person name="Cros-Aarteil S."/>
            <person name="Calhoun S."/>
            <person name="Haridas S."/>
            <person name="Kuo A."/>
            <person name="Mondo S."/>
            <person name="Pangilinan J."/>
            <person name="Riley R."/>
            <person name="LaButti K."/>
            <person name="Andreopoulos B."/>
            <person name="Lipzen A."/>
            <person name="Chen C."/>
            <person name="Yan M."/>
            <person name="Daum C."/>
            <person name="Ng V."/>
            <person name="Clum A."/>
            <person name="Steindorff A."/>
            <person name="Ohm R.A."/>
            <person name="Martin F."/>
            <person name="Silar P."/>
            <person name="Natvig D.O."/>
            <person name="Lalanne C."/>
            <person name="Gautier V."/>
            <person name="Ament-Velasquez S.L."/>
            <person name="Kruys A."/>
            <person name="Hutchinson M.I."/>
            <person name="Powell A.J."/>
            <person name="Barry K."/>
            <person name="Miller A.N."/>
            <person name="Grigoriev I.V."/>
            <person name="Debuchy R."/>
            <person name="Gladieux P."/>
            <person name="Hiltunen Thoren M."/>
            <person name="Johannesson H."/>
        </authorList>
    </citation>
    <scope>NUCLEOTIDE SEQUENCE</scope>
    <source>
        <strain evidence="1">CBS 731.68</strain>
    </source>
</reference>
<evidence type="ECO:0000313" key="2">
    <source>
        <dbReference type="Proteomes" id="UP001302602"/>
    </source>
</evidence>
<organism evidence="1 2">
    <name type="scientific">Parathielavia appendiculata</name>
    <dbReference type="NCBI Taxonomy" id="2587402"/>
    <lineage>
        <taxon>Eukaryota</taxon>
        <taxon>Fungi</taxon>
        <taxon>Dikarya</taxon>
        <taxon>Ascomycota</taxon>
        <taxon>Pezizomycotina</taxon>
        <taxon>Sordariomycetes</taxon>
        <taxon>Sordariomycetidae</taxon>
        <taxon>Sordariales</taxon>
        <taxon>Chaetomiaceae</taxon>
        <taxon>Parathielavia</taxon>
    </lineage>
</organism>
<dbReference type="AlphaFoldDB" id="A0AAN6U3X6"/>
<gene>
    <name evidence="1" type="ORF">N657DRAFT_708927</name>
</gene>
<keyword evidence="2" id="KW-1185">Reference proteome</keyword>
<name>A0AAN6U3X6_9PEZI</name>
<proteinExistence type="predicted"/>
<evidence type="ECO:0000313" key="1">
    <source>
        <dbReference type="EMBL" id="KAK4125839.1"/>
    </source>
</evidence>
<sequence>MRRTSAVWKNMLFGAWKEAKPTEGPWVVELPEDKPESVRTLLAIIHSKFDIVRTFVYLNQLHDILLVTDKFDMISVIRPWASAWVQMAAFGAGVGEEVSLCDRALGIHVAGELGIDNMLSLETRELIFGAPVVQDGADMRVTYNGKHIRFESYAAPSDLVIAGLRLALIQTLLDFYHAEIRCRTRDEGACQAISTSIYDGNSERPVCDSLLLGSLFRTQHRLGLDPLPLKADKFLGSAHSLMVFLSAMFSALPCLNARHNGCSPSKKYMDFEAKTKSNKKWLDVVRPEHKQRMAPQRKKLGLPKL</sequence>
<dbReference type="GeneID" id="87834186"/>
<protein>
    <submittedName>
        <fullName evidence="1">Uncharacterized protein</fullName>
    </submittedName>
</protein>
<dbReference type="RefSeq" id="XP_062649610.1">
    <property type="nucleotide sequence ID" value="XM_062797413.1"/>
</dbReference>
<comment type="caution">
    <text evidence="1">The sequence shown here is derived from an EMBL/GenBank/DDBJ whole genome shotgun (WGS) entry which is preliminary data.</text>
</comment>
<reference evidence="1" key="2">
    <citation type="submission" date="2023-05" db="EMBL/GenBank/DDBJ databases">
        <authorList>
            <consortium name="Lawrence Berkeley National Laboratory"/>
            <person name="Steindorff A."/>
            <person name="Hensen N."/>
            <person name="Bonometti L."/>
            <person name="Westerberg I."/>
            <person name="Brannstrom I.O."/>
            <person name="Guillou S."/>
            <person name="Cros-Aarteil S."/>
            <person name="Calhoun S."/>
            <person name="Haridas S."/>
            <person name="Kuo A."/>
            <person name="Mondo S."/>
            <person name="Pangilinan J."/>
            <person name="Riley R."/>
            <person name="Labutti K."/>
            <person name="Andreopoulos B."/>
            <person name="Lipzen A."/>
            <person name="Chen C."/>
            <person name="Yanf M."/>
            <person name="Daum C."/>
            <person name="Ng V."/>
            <person name="Clum A."/>
            <person name="Ohm R."/>
            <person name="Martin F."/>
            <person name="Silar P."/>
            <person name="Natvig D."/>
            <person name="Lalanne C."/>
            <person name="Gautier V."/>
            <person name="Ament-Velasquez S.L."/>
            <person name="Kruys A."/>
            <person name="Hutchinson M.I."/>
            <person name="Powell A.J."/>
            <person name="Barry K."/>
            <person name="Miller A.N."/>
            <person name="Grigoriev I.V."/>
            <person name="Debuchy R."/>
            <person name="Gladieux P."/>
            <person name="Thoren M.H."/>
            <person name="Johannesson H."/>
        </authorList>
    </citation>
    <scope>NUCLEOTIDE SEQUENCE</scope>
    <source>
        <strain evidence="1">CBS 731.68</strain>
    </source>
</reference>
<dbReference type="EMBL" id="MU853225">
    <property type="protein sequence ID" value="KAK4125839.1"/>
    <property type="molecule type" value="Genomic_DNA"/>
</dbReference>